<organism evidence="1 2">
    <name type="scientific">Streptomyces lycii</name>
    <dbReference type="NCBI Taxonomy" id="2654337"/>
    <lineage>
        <taxon>Bacteria</taxon>
        <taxon>Bacillati</taxon>
        <taxon>Actinomycetota</taxon>
        <taxon>Actinomycetes</taxon>
        <taxon>Kitasatosporales</taxon>
        <taxon>Streptomycetaceae</taxon>
        <taxon>Streptomyces</taxon>
    </lineage>
</organism>
<keyword evidence="2" id="KW-1185">Reference proteome</keyword>
<comment type="caution">
    <text evidence="1">The sequence shown here is derived from an EMBL/GenBank/DDBJ whole genome shotgun (WGS) entry which is preliminary data.</text>
</comment>
<dbReference type="EMBL" id="WHPN01000245">
    <property type="protein sequence ID" value="KAF4409181.1"/>
    <property type="molecule type" value="Genomic_DNA"/>
</dbReference>
<sequence length="247" mass="26316">MTFAADTFSAVVRLGGRFMTSPELNARGAALGLAERLLYFRGRADVLGAPSPLLATEVLGIFPSWVVTYAYEQSAELTPAETVSAYSAGCWDWARNHLTGTPESVRAAQLAHRVVDGADASALPLFAGWRAAERPAPTDGPASLGHALMLLRELRGGLHFAALRACGLGVTEAVVADPGGGRARLLRTAWPEDAADALVERAGKIPDLAERWQRAERLTEESFELAVESALPPAERSELCERLVALG</sequence>
<evidence type="ECO:0000313" key="1">
    <source>
        <dbReference type="EMBL" id="KAF4409181.1"/>
    </source>
</evidence>
<dbReference type="NCBIfam" id="NF047719">
    <property type="entry name" value="SCO6745_fam_HTH"/>
    <property type="match status" value="1"/>
</dbReference>
<evidence type="ECO:0000313" key="2">
    <source>
        <dbReference type="Proteomes" id="UP000621266"/>
    </source>
</evidence>
<reference evidence="1 2" key="1">
    <citation type="submission" date="2019-10" db="EMBL/GenBank/DDBJ databases">
        <title>Streptomyces tenebrisbrunneis sp.nov., an endogenous actinomycete isolated from of Lycium ruthenicum.</title>
        <authorList>
            <person name="Ma L."/>
        </authorList>
    </citation>
    <scope>NUCLEOTIDE SEQUENCE [LARGE SCALE GENOMIC DNA]</scope>
    <source>
        <strain evidence="1 2">TRM 66187</strain>
    </source>
</reference>
<dbReference type="InterPro" id="IPR054058">
    <property type="entry name" value="HTH_67"/>
</dbReference>
<gene>
    <name evidence="1" type="ORF">GCU69_10430</name>
</gene>
<proteinExistence type="predicted"/>
<accession>A0ABQ7FJM4</accession>
<dbReference type="Proteomes" id="UP000621266">
    <property type="component" value="Unassembled WGS sequence"/>
</dbReference>
<name>A0ABQ7FJM4_9ACTN</name>
<protein>
    <submittedName>
        <fullName evidence="1">Uncharacterized protein</fullName>
    </submittedName>
</protein>
<dbReference type="RefSeq" id="WP_098753696.1">
    <property type="nucleotide sequence ID" value="NZ_WHPN01000245.1"/>
</dbReference>
<dbReference type="Pfam" id="PF21863">
    <property type="entry name" value="HTH_67"/>
    <property type="match status" value="1"/>
</dbReference>